<feature type="transmembrane region" description="Helical" evidence="10">
    <location>
        <begin position="399"/>
        <end position="424"/>
    </location>
</feature>
<dbReference type="PANTHER" id="PTHR10766">
    <property type="entry name" value="TRANSMEMBRANE 9 SUPERFAMILY PROTEIN"/>
    <property type="match status" value="1"/>
</dbReference>
<evidence type="ECO:0000256" key="7">
    <source>
        <dbReference type="ARBA" id="ARBA00022989"/>
    </source>
</evidence>
<evidence type="ECO:0000313" key="12">
    <source>
        <dbReference type="RefSeq" id="XP_048141902.1"/>
    </source>
</evidence>
<sequence>MKDLKFFVDDWTIKMTSSAIRSWVFFALSSIWFSLARSYMHTYVSNDHMSAQVNSLTSIETLLPLSYYGLPYCKPMEGIRKRVGNVGAALMGDQIVNSPYRFRGHVNESIYLCTTSPLSKQEARLLKQRIRDMYQVNMMLDGLPVIRYVSYGGIDIQWTGFPIGYPLPDSDDVYIINHLKFTILVNEHSDCGQRGCDIMDFDASSNGMISEGYKATSPFEIVGFRVVPCSVKYDPENMQRLKMYDNIDPIECPLDLETSQVVREDERISFTYEVQFVKSDIGWQSRWDIYLKQGDSSVRWFSVLNSLITILVLTGIVFAIFHKTISRELAKCRGLDKQAEAQTDDEPSGWKLLAGDAFKEPNHSRLLSVMVGTGVQIALTGFVTVIIAAFGFVPPDARGMILTLIITIYSCLGIVGGYIGVRLWRTLKGSTDGWKLVSWLIVFLFPGIIFIVLVSLNFVMWNNRSTAFIFSSMYVRSLLLLFCISAPVTLLGGLLATWAEAIQYPVKTNHIPREIPARTLLSWLLVLDAGMIPFGTLFIELFFLLSSICLGRFYSVTGTLCLCLLSLIILCAETSLIITYRNLQAEDWKWWWKSFCASGSASIFVFMYSIYYLVFDLKGLSGTPSVTVYVGYSLIAAIASLLSTGSIGFLASFYFVNALFSSTEI</sequence>
<evidence type="ECO:0000313" key="11">
    <source>
        <dbReference type="Proteomes" id="UP000827889"/>
    </source>
</evidence>
<keyword evidence="9 10" id="KW-0472">Membrane</keyword>
<evidence type="ECO:0000256" key="9">
    <source>
        <dbReference type="ARBA" id="ARBA00023136"/>
    </source>
</evidence>
<keyword evidence="6" id="KW-0967">Endosome</keyword>
<feature type="transmembrane region" description="Helical" evidence="10">
    <location>
        <begin position="520"/>
        <end position="544"/>
    </location>
</feature>
<dbReference type="GeneID" id="115739102"/>
<dbReference type="RefSeq" id="XP_048141902.1">
    <property type="nucleotide sequence ID" value="XM_048285945.1"/>
</dbReference>
<evidence type="ECO:0000256" key="10">
    <source>
        <dbReference type="RuleBase" id="RU363079"/>
    </source>
</evidence>
<reference evidence="12" key="1">
    <citation type="submission" date="2025-08" db="UniProtKB">
        <authorList>
            <consortium name="RefSeq"/>
        </authorList>
    </citation>
    <scope>IDENTIFICATION</scope>
    <source>
        <tissue evidence="12">Leaf</tissue>
    </source>
</reference>
<evidence type="ECO:0000256" key="1">
    <source>
        <dbReference type="ARBA" id="ARBA00004337"/>
    </source>
</evidence>
<feature type="transmembrane region" description="Helical" evidence="10">
    <location>
        <begin position="300"/>
        <end position="321"/>
    </location>
</feature>
<evidence type="ECO:0000256" key="8">
    <source>
        <dbReference type="ARBA" id="ARBA00023034"/>
    </source>
</evidence>
<feature type="transmembrane region" description="Helical" evidence="10">
    <location>
        <begin position="590"/>
        <end position="614"/>
    </location>
</feature>
<feature type="transmembrane region" description="Helical" evidence="10">
    <location>
        <begin position="556"/>
        <end position="578"/>
    </location>
</feature>
<dbReference type="Pfam" id="PF02990">
    <property type="entry name" value="EMP70"/>
    <property type="match status" value="1"/>
</dbReference>
<name>A0ABM3HZ79_9MYRT</name>
<evidence type="ECO:0000256" key="3">
    <source>
        <dbReference type="ARBA" id="ARBA00005227"/>
    </source>
</evidence>
<dbReference type="Proteomes" id="UP000827889">
    <property type="component" value="Chromosome 10"/>
</dbReference>
<comment type="subcellular location">
    <subcellularLocation>
        <location evidence="1">Endosome membrane</location>
        <topology evidence="1">Multi-pass membrane protein</topology>
    </subcellularLocation>
    <subcellularLocation>
        <location evidence="2">Golgi apparatus membrane</location>
        <topology evidence="2">Multi-pass membrane protein</topology>
    </subcellularLocation>
</comment>
<feature type="transmembrane region" description="Helical" evidence="10">
    <location>
        <begin position="436"/>
        <end position="458"/>
    </location>
</feature>
<evidence type="ECO:0000256" key="5">
    <source>
        <dbReference type="ARBA" id="ARBA00022729"/>
    </source>
</evidence>
<accession>A0ABM3HZ79</accession>
<dbReference type="InterPro" id="IPR004240">
    <property type="entry name" value="EMP70"/>
</dbReference>
<feature type="transmembrane region" description="Helical" evidence="10">
    <location>
        <begin position="20"/>
        <end position="40"/>
    </location>
</feature>
<proteinExistence type="inferred from homology"/>
<evidence type="ECO:0000256" key="4">
    <source>
        <dbReference type="ARBA" id="ARBA00022692"/>
    </source>
</evidence>
<keyword evidence="5" id="KW-0732">Signal</keyword>
<keyword evidence="11" id="KW-1185">Reference proteome</keyword>
<keyword evidence="8" id="KW-0333">Golgi apparatus</keyword>
<feature type="transmembrane region" description="Helical" evidence="10">
    <location>
        <begin position="634"/>
        <end position="660"/>
    </location>
</feature>
<feature type="transmembrane region" description="Helical" evidence="10">
    <location>
        <begin position="366"/>
        <end position="393"/>
    </location>
</feature>
<gene>
    <name evidence="12" type="primary">LOC115739102</name>
</gene>
<keyword evidence="4 10" id="KW-0812">Transmembrane</keyword>
<comment type="similarity">
    <text evidence="3 10">Belongs to the nonaspanin (TM9SF) (TC 9.A.2) family.</text>
</comment>
<evidence type="ECO:0000256" key="2">
    <source>
        <dbReference type="ARBA" id="ARBA00004653"/>
    </source>
</evidence>
<organism evidence="11 12">
    <name type="scientific">Rhodamnia argentea</name>
    <dbReference type="NCBI Taxonomy" id="178133"/>
    <lineage>
        <taxon>Eukaryota</taxon>
        <taxon>Viridiplantae</taxon>
        <taxon>Streptophyta</taxon>
        <taxon>Embryophyta</taxon>
        <taxon>Tracheophyta</taxon>
        <taxon>Spermatophyta</taxon>
        <taxon>Magnoliopsida</taxon>
        <taxon>eudicotyledons</taxon>
        <taxon>Gunneridae</taxon>
        <taxon>Pentapetalae</taxon>
        <taxon>rosids</taxon>
        <taxon>malvids</taxon>
        <taxon>Myrtales</taxon>
        <taxon>Myrtaceae</taxon>
        <taxon>Myrtoideae</taxon>
        <taxon>Myrteae</taxon>
        <taxon>Australasian group</taxon>
        <taxon>Rhodamnia</taxon>
    </lineage>
</organism>
<feature type="transmembrane region" description="Helical" evidence="10">
    <location>
        <begin position="478"/>
        <end position="499"/>
    </location>
</feature>
<dbReference type="PANTHER" id="PTHR10766:SF163">
    <property type="entry name" value="TRANSMEMBRANE 9 SUPERFAMILY MEMBER 12"/>
    <property type="match status" value="1"/>
</dbReference>
<evidence type="ECO:0000256" key="6">
    <source>
        <dbReference type="ARBA" id="ARBA00022753"/>
    </source>
</evidence>
<protein>
    <recommendedName>
        <fullName evidence="10">Transmembrane 9 superfamily member</fullName>
    </recommendedName>
</protein>
<keyword evidence="7 10" id="KW-1133">Transmembrane helix</keyword>